<accession>A0A1G9G2S9</accession>
<reference evidence="2" key="1">
    <citation type="submission" date="2016-10" db="EMBL/GenBank/DDBJ databases">
        <authorList>
            <person name="Varghese N."/>
            <person name="Submissions S."/>
        </authorList>
    </citation>
    <scope>NUCLEOTIDE SEQUENCE [LARGE SCALE GENOMIC DNA]</scope>
    <source>
        <strain evidence="2">B4,CECT 8067,JCM 17497</strain>
    </source>
</reference>
<dbReference type="RefSeq" id="WP_090311765.1">
    <property type="nucleotide sequence ID" value="NZ_FNFE01000008.1"/>
</dbReference>
<organism evidence="1 2">
    <name type="scientific">Natronorubrum texcoconense</name>
    <dbReference type="NCBI Taxonomy" id="1095776"/>
    <lineage>
        <taxon>Archaea</taxon>
        <taxon>Methanobacteriati</taxon>
        <taxon>Methanobacteriota</taxon>
        <taxon>Stenosarchaea group</taxon>
        <taxon>Halobacteria</taxon>
        <taxon>Halobacteriales</taxon>
        <taxon>Natrialbaceae</taxon>
        <taxon>Natronorubrum</taxon>
    </lineage>
</organism>
<dbReference type="InterPro" id="IPR036390">
    <property type="entry name" value="WH_DNA-bd_sf"/>
</dbReference>
<dbReference type="Proteomes" id="UP000198882">
    <property type="component" value="Unassembled WGS sequence"/>
</dbReference>
<dbReference type="STRING" id="1095776.SAMN04515672_4383"/>
<dbReference type="AlphaFoldDB" id="A0A1G9G2S9"/>
<protein>
    <submittedName>
        <fullName evidence="1">Uncharacterized protein</fullName>
    </submittedName>
</protein>
<proteinExistence type="predicted"/>
<gene>
    <name evidence="1" type="ORF">SAMN04515672_4383</name>
</gene>
<dbReference type="Gene3D" id="1.10.10.10">
    <property type="entry name" value="Winged helix-like DNA-binding domain superfamily/Winged helix DNA-binding domain"/>
    <property type="match status" value="1"/>
</dbReference>
<name>A0A1G9G2S9_9EURY</name>
<dbReference type="SUPFAM" id="SSF46785">
    <property type="entry name" value="Winged helix' DNA-binding domain"/>
    <property type="match status" value="1"/>
</dbReference>
<evidence type="ECO:0000313" key="1">
    <source>
        <dbReference type="EMBL" id="SDK94573.1"/>
    </source>
</evidence>
<dbReference type="InterPro" id="IPR036388">
    <property type="entry name" value="WH-like_DNA-bd_sf"/>
</dbReference>
<evidence type="ECO:0000313" key="2">
    <source>
        <dbReference type="Proteomes" id="UP000198882"/>
    </source>
</evidence>
<keyword evidence="2" id="KW-1185">Reference proteome</keyword>
<dbReference type="EMBL" id="FNFE01000008">
    <property type="protein sequence ID" value="SDK94573.1"/>
    <property type="molecule type" value="Genomic_DNA"/>
</dbReference>
<sequence>MSTVSNTENVVRQPAEWMQPVDDRILEIFREHGNLTPAAVEEFGGPSSSHASRRCKQLARYGLLEQIVTGLYTLTDEGGAYLDEEFDASELEIATDDS</sequence>